<dbReference type="CDD" id="cd05403">
    <property type="entry name" value="NT_KNTase_like"/>
    <property type="match status" value="1"/>
</dbReference>
<dbReference type="SUPFAM" id="SSF81301">
    <property type="entry name" value="Nucleotidyltransferase"/>
    <property type="match status" value="1"/>
</dbReference>
<dbReference type="InterPro" id="IPR005650">
    <property type="entry name" value="BlaI_family"/>
</dbReference>
<dbReference type="InterPro" id="IPR043519">
    <property type="entry name" value="NT_sf"/>
</dbReference>
<keyword evidence="3" id="KW-0804">Transcription</keyword>
<dbReference type="GO" id="GO:0045892">
    <property type="term" value="P:negative regulation of DNA-templated transcription"/>
    <property type="evidence" value="ECO:0007669"/>
    <property type="project" value="InterPro"/>
</dbReference>
<keyword evidence="6" id="KW-1185">Reference proteome</keyword>
<dbReference type="GO" id="GO:0003677">
    <property type="term" value="F:DNA binding"/>
    <property type="evidence" value="ECO:0007669"/>
    <property type="project" value="UniProtKB-KW"/>
</dbReference>
<evidence type="ECO:0000313" key="6">
    <source>
        <dbReference type="Proteomes" id="UP000520767"/>
    </source>
</evidence>
<protein>
    <submittedName>
        <fullName evidence="5">Putative nucleotidyltransferase</fullName>
    </submittedName>
</protein>
<dbReference type="Pfam" id="PF03965">
    <property type="entry name" value="Penicillinase_R"/>
    <property type="match status" value="1"/>
</dbReference>
<dbReference type="RefSeq" id="WP_184808557.1">
    <property type="nucleotide sequence ID" value="NZ_JACHJQ010000001.1"/>
</dbReference>
<evidence type="ECO:0000313" key="5">
    <source>
        <dbReference type="EMBL" id="MBB4904288.1"/>
    </source>
</evidence>
<dbReference type="EMBL" id="JACHJQ010000001">
    <property type="protein sequence ID" value="MBB4904288.1"/>
    <property type="molecule type" value="Genomic_DNA"/>
</dbReference>
<dbReference type="Gene3D" id="3.30.460.10">
    <property type="entry name" value="Beta Polymerase, domain 2"/>
    <property type="match status" value="1"/>
</dbReference>
<accession>A0A7W7VBM6</accession>
<evidence type="ECO:0000256" key="2">
    <source>
        <dbReference type="ARBA" id="ARBA00023125"/>
    </source>
</evidence>
<keyword evidence="2" id="KW-0238">DNA-binding</keyword>
<evidence type="ECO:0000259" key="4">
    <source>
        <dbReference type="Pfam" id="PF01909"/>
    </source>
</evidence>
<organism evidence="5 6">
    <name type="scientific">Actinophytocola algeriensis</name>
    <dbReference type="NCBI Taxonomy" id="1768010"/>
    <lineage>
        <taxon>Bacteria</taxon>
        <taxon>Bacillati</taxon>
        <taxon>Actinomycetota</taxon>
        <taxon>Actinomycetes</taxon>
        <taxon>Pseudonocardiales</taxon>
        <taxon>Pseudonocardiaceae</taxon>
    </lineage>
</organism>
<evidence type="ECO:0000256" key="1">
    <source>
        <dbReference type="ARBA" id="ARBA00023015"/>
    </source>
</evidence>
<dbReference type="GO" id="GO:0016779">
    <property type="term" value="F:nucleotidyltransferase activity"/>
    <property type="evidence" value="ECO:0007669"/>
    <property type="project" value="InterPro"/>
</dbReference>
<feature type="domain" description="Polymerase nucleotidyl transferase" evidence="4">
    <location>
        <begin position="104"/>
        <end position="141"/>
    </location>
</feature>
<reference evidence="5 6" key="1">
    <citation type="submission" date="2020-08" db="EMBL/GenBank/DDBJ databases">
        <title>Genomic Encyclopedia of Type Strains, Phase III (KMG-III): the genomes of soil and plant-associated and newly described type strains.</title>
        <authorList>
            <person name="Whitman W."/>
        </authorList>
    </citation>
    <scope>NUCLEOTIDE SEQUENCE [LARGE SCALE GENOMIC DNA]</scope>
    <source>
        <strain evidence="5 6">CECT 8960</strain>
    </source>
</reference>
<name>A0A7W7VBM6_9PSEU</name>
<dbReference type="AlphaFoldDB" id="A0A7W7VBM6"/>
<dbReference type="InterPro" id="IPR002934">
    <property type="entry name" value="Polymerase_NTP_transf_dom"/>
</dbReference>
<keyword evidence="1" id="KW-0805">Transcription regulation</keyword>
<proteinExistence type="predicted"/>
<evidence type="ECO:0000256" key="3">
    <source>
        <dbReference type="ARBA" id="ARBA00023163"/>
    </source>
</evidence>
<comment type="caution">
    <text evidence="5">The sequence shown here is derived from an EMBL/GenBank/DDBJ whole genome shotgun (WGS) entry which is preliminary data.</text>
</comment>
<sequence length="207" mass="23063">MELNRPLATITPTLDGDVLTVLARQGATFTTGQVHRILTQHSEEGIRKVLRRLNSQGIVLSERIGNAFAYRFNQDHLAAQHIVGLARIQETFLASLEDLLKSWRIPPVYAAVFGSAARGQMTTSSDIDLLLVRPHVATEPEWEDQVNTLATKVTKWLGNDVRVLEFTEGEIATRGREEPVLDDALREGLTVAGSRSWLNKQLRRGNS</sequence>
<dbReference type="Proteomes" id="UP000520767">
    <property type="component" value="Unassembled WGS sequence"/>
</dbReference>
<gene>
    <name evidence="5" type="ORF">FHR82_000498</name>
</gene>
<keyword evidence="5" id="KW-0808">Transferase</keyword>
<dbReference type="Pfam" id="PF01909">
    <property type="entry name" value="NTP_transf_2"/>
    <property type="match status" value="1"/>
</dbReference>